<proteinExistence type="predicted"/>
<comment type="caution">
    <text evidence="1">The sequence shown here is derived from an EMBL/GenBank/DDBJ whole genome shotgun (WGS) entry which is preliminary data.</text>
</comment>
<reference evidence="1 2" key="1">
    <citation type="submission" date="2016-07" db="EMBL/GenBank/DDBJ databases">
        <title>Genome analysis of Flavihumibacter stibioxidans YS-17.</title>
        <authorList>
            <person name="Shi K."/>
            <person name="Han Y."/>
            <person name="Wang G."/>
        </authorList>
    </citation>
    <scope>NUCLEOTIDE SEQUENCE [LARGE SCALE GENOMIC DNA]</scope>
    <source>
        <strain evidence="1 2">YS-17</strain>
    </source>
</reference>
<sequence>MKKAMFFTTAPLVIVAAIVTISSMMFFASCSKDGKKDGNENENHCPIIAATAVPQIVKDSFAVRYPSLTVDTWFQKDSIGYCAYFIQPVNQKKLAEFTKTGSFIMEEIDLDLDGNFEDSTGHSNPKAPGVCECEIPEVK</sequence>
<evidence type="ECO:0000313" key="2">
    <source>
        <dbReference type="Proteomes" id="UP000765802"/>
    </source>
</evidence>
<dbReference type="EMBL" id="MBUA01000001">
    <property type="protein sequence ID" value="MBC6489645.1"/>
    <property type="molecule type" value="Genomic_DNA"/>
</dbReference>
<dbReference type="Gene3D" id="3.10.450.360">
    <property type="match status" value="1"/>
</dbReference>
<name>A0ABR7M3Q3_9BACT</name>
<dbReference type="PROSITE" id="PS51257">
    <property type="entry name" value="PROKAR_LIPOPROTEIN"/>
    <property type="match status" value="1"/>
</dbReference>
<dbReference type="SUPFAM" id="SSF160574">
    <property type="entry name" value="BT0923-like"/>
    <property type="match status" value="1"/>
</dbReference>
<dbReference type="RefSeq" id="WP_187255002.1">
    <property type="nucleotide sequence ID" value="NZ_JBHULF010000006.1"/>
</dbReference>
<dbReference type="Proteomes" id="UP000765802">
    <property type="component" value="Unassembled WGS sequence"/>
</dbReference>
<organism evidence="1 2">
    <name type="scientific">Flavihumibacter stibioxidans</name>
    <dbReference type="NCBI Taxonomy" id="1834163"/>
    <lineage>
        <taxon>Bacteria</taxon>
        <taxon>Pseudomonadati</taxon>
        <taxon>Bacteroidota</taxon>
        <taxon>Chitinophagia</taxon>
        <taxon>Chitinophagales</taxon>
        <taxon>Chitinophagaceae</taxon>
        <taxon>Flavihumibacter</taxon>
    </lineage>
</organism>
<accession>A0ABR7M3Q3</accession>
<protein>
    <submittedName>
        <fullName evidence="1">Uncharacterized protein</fullName>
    </submittedName>
</protein>
<keyword evidence="2" id="KW-1185">Reference proteome</keyword>
<gene>
    <name evidence="1" type="ORF">BC349_01590</name>
</gene>
<evidence type="ECO:0000313" key="1">
    <source>
        <dbReference type="EMBL" id="MBC6489645.1"/>
    </source>
</evidence>